<dbReference type="Proteomes" id="UP001501005">
    <property type="component" value="Unassembled WGS sequence"/>
</dbReference>
<dbReference type="InterPro" id="IPR009057">
    <property type="entry name" value="Homeodomain-like_sf"/>
</dbReference>
<dbReference type="SUPFAM" id="SSF46689">
    <property type="entry name" value="Homeodomain-like"/>
    <property type="match status" value="1"/>
</dbReference>
<sequence length="65" mass="7088">MVKQERALRARRSLVRAAAEVFAEKGFAPASLTAVSTRNRATLLSELPWKVREVGAVRPCGHAVT</sequence>
<gene>
    <name evidence="1" type="ORF">GCM10009549_35450</name>
</gene>
<organism evidence="1 2">
    <name type="scientific">Streptomyces thermoalcalitolerans</name>
    <dbReference type="NCBI Taxonomy" id="65605"/>
    <lineage>
        <taxon>Bacteria</taxon>
        <taxon>Bacillati</taxon>
        <taxon>Actinomycetota</taxon>
        <taxon>Actinomycetes</taxon>
        <taxon>Kitasatosporales</taxon>
        <taxon>Streptomycetaceae</taxon>
        <taxon>Streptomyces</taxon>
    </lineage>
</organism>
<evidence type="ECO:0000313" key="1">
    <source>
        <dbReference type="EMBL" id="GAA0918106.1"/>
    </source>
</evidence>
<evidence type="ECO:0000313" key="2">
    <source>
        <dbReference type="Proteomes" id="UP001501005"/>
    </source>
</evidence>
<name>A0ABN1NXA1_9ACTN</name>
<accession>A0ABN1NXA1</accession>
<evidence type="ECO:0008006" key="3">
    <source>
        <dbReference type="Google" id="ProtNLM"/>
    </source>
</evidence>
<comment type="caution">
    <text evidence="1">The sequence shown here is derived from an EMBL/GenBank/DDBJ whole genome shotgun (WGS) entry which is preliminary data.</text>
</comment>
<proteinExistence type="predicted"/>
<keyword evidence="2" id="KW-1185">Reference proteome</keyword>
<protein>
    <recommendedName>
        <fullName evidence="3">HTH tetR-type domain-containing protein</fullName>
    </recommendedName>
</protein>
<dbReference type="Gene3D" id="1.10.357.10">
    <property type="entry name" value="Tetracycline Repressor, domain 2"/>
    <property type="match status" value="1"/>
</dbReference>
<dbReference type="EMBL" id="BAAAHG010000029">
    <property type="protein sequence ID" value="GAA0918106.1"/>
    <property type="molecule type" value="Genomic_DNA"/>
</dbReference>
<reference evidence="1 2" key="1">
    <citation type="journal article" date="2019" name="Int. J. Syst. Evol. Microbiol.">
        <title>The Global Catalogue of Microorganisms (GCM) 10K type strain sequencing project: providing services to taxonomists for standard genome sequencing and annotation.</title>
        <authorList>
            <consortium name="The Broad Institute Genomics Platform"/>
            <consortium name="The Broad Institute Genome Sequencing Center for Infectious Disease"/>
            <person name="Wu L."/>
            <person name="Ma J."/>
        </authorList>
    </citation>
    <scope>NUCLEOTIDE SEQUENCE [LARGE SCALE GENOMIC DNA]</scope>
    <source>
        <strain evidence="1 2">JCM 10673</strain>
    </source>
</reference>